<feature type="transmembrane region" description="Helical" evidence="1">
    <location>
        <begin position="34"/>
        <end position="67"/>
    </location>
</feature>
<keyword evidence="3" id="KW-1185">Reference proteome</keyword>
<reference evidence="3" key="1">
    <citation type="submission" date="2017-01" db="EMBL/GenBank/DDBJ databases">
        <authorList>
            <person name="Varghese N."/>
            <person name="Submissions S."/>
        </authorList>
    </citation>
    <scope>NUCLEOTIDE SEQUENCE [LARGE SCALE GENOMIC DNA]</scope>
    <source>
        <strain evidence="3">MNA4</strain>
    </source>
</reference>
<keyword evidence="1" id="KW-0472">Membrane</keyword>
<dbReference type="GO" id="GO:0004190">
    <property type="term" value="F:aspartic-type endopeptidase activity"/>
    <property type="evidence" value="ECO:0007669"/>
    <property type="project" value="InterPro"/>
</dbReference>
<evidence type="ECO:0000313" key="3">
    <source>
        <dbReference type="Proteomes" id="UP000187550"/>
    </source>
</evidence>
<gene>
    <name evidence="2" type="ORF">SAMN05428946_0276</name>
</gene>
<protein>
    <submittedName>
        <fullName evidence="2">Stage II sporulation protein GA (Sporulation sigma-E factor processing peptidase)</fullName>
    </submittedName>
</protein>
<dbReference type="Pfam" id="PF03419">
    <property type="entry name" value="Peptidase_U4"/>
    <property type="match status" value="1"/>
</dbReference>
<feature type="transmembrane region" description="Helical" evidence="1">
    <location>
        <begin position="104"/>
        <end position="122"/>
    </location>
</feature>
<dbReference type="RefSeq" id="WP_076756581.1">
    <property type="nucleotide sequence ID" value="NZ_FTPL01000001.1"/>
</dbReference>
<dbReference type="Proteomes" id="UP000187550">
    <property type="component" value="Unassembled WGS sequence"/>
</dbReference>
<dbReference type="AlphaFoldDB" id="A0A1U7PIP2"/>
<organism evidence="2 3">
    <name type="scientific">Edaphobacillus lindanitolerans</name>
    <dbReference type="NCBI Taxonomy" id="550447"/>
    <lineage>
        <taxon>Bacteria</taxon>
        <taxon>Bacillati</taxon>
        <taxon>Bacillota</taxon>
        <taxon>Bacilli</taxon>
        <taxon>Bacillales</taxon>
        <taxon>Bacillaceae</taxon>
        <taxon>Edaphobacillus</taxon>
    </lineage>
</organism>
<dbReference type="STRING" id="550447.SAMN05428946_0276"/>
<evidence type="ECO:0000313" key="2">
    <source>
        <dbReference type="EMBL" id="SIT67803.1"/>
    </source>
</evidence>
<feature type="transmembrane region" description="Helical" evidence="1">
    <location>
        <begin position="73"/>
        <end position="92"/>
    </location>
</feature>
<name>A0A1U7PIP2_9BACI</name>
<keyword evidence="1" id="KW-0812">Transmembrane</keyword>
<keyword evidence="1" id="KW-1133">Transmembrane helix</keyword>
<evidence type="ECO:0000256" key="1">
    <source>
        <dbReference type="SAM" id="Phobius"/>
    </source>
</evidence>
<accession>A0A1U7PIP2</accession>
<sequence>MYGEVAIAVNSAFNYVLLSFAGKVSRRPCRRPRIMLASLAGAVPVVLFGGQPVITAAAFAVMAVSAFGANRNTLWKGAAATIVAALFAGGLLTVFSPSAFGMRGGAAVMLSCAAAVAGLGMLERRWRGAEADSASASFKAETVLQLFDARIRLAAFADTGNGCTEPLSGKPVHFISYRAVKDHLPAEIRLVLERLQGGSVPDIGLFPEDVRHRLRLIRITTIGGSEWAVGFKVEKWIYADDGKEIGGYFVLTAGNAEYPLGADAILHRTSVNRQNERG</sequence>
<dbReference type="EMBL" id="FTPL01000001">
    <property type="protein sequence ID" value="SIT67803.1"/>
    <property type="molecule type" value="Genomic_DNA"/>
</dbReference>
<proteinExistence type="predicted"/>
<dbReference type="GO" id="GO:0030436">
    <property type="term" value="P:asexual sporulation"/>
    <property type="evidence" value="ECO:0007669"/>
    <property type="project" value="InterPro"/>
</dbReference>
<dbReference type="GO" id="GO:0006508">
    <property type="term" value="P:proteolysis"/>
    <property type="evidence" value="ECO:0007669"/>
    <property type="project" value="InterPro"/>
</dbReference>
<dbReference type="OrthoDB" id="2728818at2"/>
<dbReference type="InterPro" id="IPR005081">
    <property type="entry name" value="SpoIIGA"/>
</dbReference>